<comment type="cofactor">
    <cofactor evidence="1">
        <name>FAD</name>
        <dbReference type="ChEBI" id="CHEBI:57692"/>
    </cofactor>
</comment>
<keyword evidence="4" id="KW-0560">Oxidoreductase</keyword>
<dbReference type="InterPro" id="IPR003953">
    <property type="entry name" value="FAD-dep_OxRdtase_2_FAD-bd"/>
</dbReference>
<dbReference type="InterPro" id="IPR050315">
    <property type="entry name" value="FAD-oxidoreductase_2"/>
</dbReference>
<dbReference type="Proteomes" id="UP000189627">
    <property type="component" value="Chromosome 2"/>
</dbReference>
<dbReference type="Pfam" id="PF00890">
    <property type="entry name" value="FAD_binding_2"/>
    <property type="match status" value="1"/>
</dbReference>
<evidence type="ECO:0000256" key="3">
    <source>
        <dbReference type="ARBA" id="ARBA00022827"/>
    </source>
</evidence>
<dbReference type="NCBIfam" id="NF005511">
    <property type="entry name" value="PRK07121.1-4"/>
    <property type="match status" value="1"/>
</dbReference>
<gene>
    <name evidence="6" type="ORF">BJN34_30935</name>
</gene>
<name>A0A1U9V0E9_CUPNE</name>
<dbReference type="KEGG" id="cuh:BJN34_30935"/>
<dbReference type="AlphaFoldDB" id="A0A1U9V0E9"/>
<keyword evidence="3" id="KW-0274">FAD</keyword>
<dbReference type="RefSeq" id="WP_078200564.1">
    <property type="nucleotide sequence ID" value="NZ_CP017758.1"/>
</dbReference>
<dbReference type="Gene3D" id="3.90.700.10">
    <property type="entry name" value="Succinate dehydrogenase/fumarate reductase flavoprotein, catalytic domain"/>
    <property type="match status" value="1"/>
</dbReference>
<dbReference type="SUPFAM" id="SSF51905">
    <property type="entry name" value="FAD/NAD(P)-binding domain"/>
    <property type="match status" value="1"/>
</dbReference>
<dbReference type="Gene3D" id="3.50.50.60">
    <property type="entry name" value="FAD/NAD(P)-binding domain"/>
    <property type="match status" value="3"/>
</dbReference>
<dbReference type="EMBL" id="CP017758">
    <property type="protein sequence ID" value="AQV98289.1"/>
    <property type="molecule type" value="Genomic_DNA"/>
</dbReference>
<accession>A0A1U9V0E9</accession>
<evidence type="ECO:0000256" key="2">
    <source>
        <dbReference type="ARBA" id="ARBA00022630"/>
    </source>
</evidence>
<dbReference type="OrthoDB" id="337830at2"/>
<dbReference type="SUPFAM" id="SSF56425">
    <property type="entry name" value="Succinate dehydrogenase/fumarate reductase flavoprotein, catalytic domain"/>
    <property type="match status" value="1"/>
</dbReference>
<evidence type="ECO:0000313" key="6">
    <source>
        <dbReference type="EMBL" id="AQV98289.1"/>
    </source>
</evidence>
<evidence type="ECO:0000256" key="4">
    <source>
        <dbReference type="ARBA" id="ARBA00023002"/>
    </source>
</evidence>
<evidence type="ECO:0000256" key="1">
    <source>
        <dbReference type="ARBA" id="ARBA00001974"/>
    </source>
</evidence>
<feature type="domain" description="FAD-dependent oxidoreductase 2 FAD-binding" evidence="5">
    <location>
        <begin position="35"/>
        <end position="538"/>
    </location>
</feature>
<evidence type="ECO:0000259" key="5">
    <source>
        <dbReference type="Pfam" id="PF00890"/>
    </source>
</evidence>
<organism evidence="6 7">
    <name type="scientific">Cupriavidus necator</name>
    <name type="common">Alcaligenes eutrophus</name>
    <name type="synonym">Ralstonia eutropha</name>
    <dbReference type="NCBI Taxonomy" id="106590"/>
    <lineage>
        <taxon>Bacteria</taxon>
        <taxon>Pseudomonadati</taxon>
        <taxon>Pseudomonadota</taxon>
        <taxon>Betaproteobacteria</taxon>
        <taxon>Burkholderiales</taxon>
        <taxon>Burkholderiaceae</taxon>
        <taxon>Cupriavidus</taxon>
    </lineage>
</organism>
<dbReference type="PANTHER" id="PTHR43400">
    <property type="entry name" value="FUMARATE REDUCTASE"/>
    <property type="match status" value="1"/>
</dbReference>
<protein>
    <submittedName>
        <fullName evidence="6">Delta 4, 5-alpha steroid dehydrogenase</fullName>
    </submittedName>
</protein>
<sequence>MTPRRAAGGGHTNTPVAPPLVVSDAGEVAWSESADVVVVGWGAAGACAAIEARESSGGAASVIVIDRFEGGGASALSGGVVYAGGGTPYQREAGYDDTPEAMFDYLCREVNGVVADATLARFCRDSASNLAWLERHGARYGATMPATKTSYPPDGAYLYYSGNEVVPAYRGAHPPAPRGHRTVARGQAGATLYAALRAATLRAGAQPLLQATVRRLVQRRTDGCVLGVEVWQLPAGHPDTERHARLNRLANRWRNYRAGKAEQWRREAADIERRLARPRFVRARSGVILSAGGFVFNRDMVRQHAPAYARGWKNGHAGCDGSGILLGQGAGGQTAQMDNVSAWRFLTPPSAWPKGMVVNARGERFCNEQVYGATLGHEMVAHQGGKAWLILDARLRRQALRECLFGGLWAFQALPALAMMLLGAKKASSIDALADRIGADRATLARTWAASDAAARGSCEDPLGKSEDMRQVLDRPPFYALDISMGSPALPLATITLGGLRVNEDDGHVRDADGNDIPGLYAAGRTAIGIPSSRYMSGTSLADCVFSGRRAGRAAVAGEWSPAARPGEAVAVAGER</sequence>
<keyword evidence="2" id="KW-0285">Flavoprotein</keyword>
<dbReference type="InterPro" id="IPR036188">
    <property type="entry name" value="FAD/NAD-bd_sf"/>
</dbReference>
<evidence type="ECO:0000313" key="7">
    <source>
        <dbReference type="Proteomes" id="UP000189627"/>
    </source>
</evidence>
<dbReference type="GO" id="GO:0016491">
    <property type="term" value="F:oxidoreductase activity"/>
    <property type="evidence" value="ECO:0007669"/>
    <property type="project" value="UniProtKB-KW"/>
</dbReference>
<proteinExistence type="predicted"/>
<dbReference type="PANTHER" id="PTHR43400:SF10">
    <property type="entry name" value="3-OXOSTEROID 1-DEHYDROGENASE"/>
    <property type="match status" value="1"/>
</dbReference>
<reference evidence="7" key="1">
    <citation type="submission" date="2017-02" db="EMBL/GenBank/DDBJ databases">
        <title>Complete genome sequence of Cupriavidus necator strain NH9, a 3-chlorobenzoate degrader.</title>
        <authorList>
            <person name="Moriuchi R."/>
            <person name="Dohra H."/>
            <person name="Ogawa N."/>
        </authorList>
    </citation>
    <scope>NUCLEOTIDE SEQUENCE [LARGE SCALE GENOMIC DNA]</scope>
    <source>
        <strain evidence="7">NH9</strain>
    </source>
</reference>
<dbReference type="GO" id="GO:0008202">
    <property type="term" value="P:steroid metabolic process"/>
    <property type="evidence" value="ECO:0007669"/>
    <property type="project" value="UniProtKB-ARBA"/>
</dbReference>
<dbReference type="InterPro" id="IPR027477">
    <property type="entry name" value="Succ_DH/fumarate_Rdtase_cat_sf"/>
</dbReference>